<feature type="transmembrane region" description="Helical" evidence="7">
    <location>
        <begin position="291"/>
        <end position="308"/>
    </location>
</feature>
<keyword evidence="5 7" id="KW-1133">Transmembrane helix</keyword>
<evidence type="ECO:0000259" key="8">
    <source>
        <dbReference type="PROSITE" id="PS50850"/>
    </source>
</evidence>
<feature type="transmembrane region" description="Helical" evidence="7">
    <location>
        <begin position="355"/>
        <end position="373"/>
    </location>
</feature>
<evidence type="ECO:0000256" key="4">
    <source>
        <dbReference type="ARBA" id="ARBA00022692"/>
    </source>
</evidence>
<feature type="transmembrane region" description="Helical" evidence="7">
    <location>
        <begin position="259"/>
        <end position="279"/>
    </location>
</feature>
<feature type="transmembrane region" description="Helical" evidence="7">
    <location>
        <begin position="328"/>
        <end position="348"/>
    </location>
</feature>
<feature type="transmembrane region" description="Helical" evidence="7">
    <location>
        <begin position="78"/>
        <end position="95"/>
    </location>
</feature>
<evidence type="ECO:0000256" key="3">
    <source>
        <dbReference type="ARBA" id="ARBA00022475"/>
    </source>
</evidence>
<sequence>MKYIGSSRQPTALYYIALTEICRRIAFGAIAYLFFFYIADFQYFTEHASGQIGTVFLSITIFLPILGGFIVERIHYRLSVIWGILLNAIGCFLILTSSLPFLFIALVLVAFGNALFQPGSYALLGTFYQQKPHLRDSGFSIYYALISLGQLSAFWILNSLADLKNLQAAFAITGSIGLIGLIPLSIALKQYNRLKLQAAENAFSPLHKQEKDRIWVAVILTLFSIVFWIAQDLSHTTLSPLWIEYGPSMIRLLPFDMQLFSIQSLYLISIALVLAKIYLFSYKKRSYSNAILKISLAFFILSICFAMFTLDSFELNFGSYVTSSVFTVYFFVVLAELLLAPIGLSLITRLSPRRYTAVLIGIWITCFNAAFYLRDLAFLFIPSPVSPHMLFETVAIALIIIGLLVFALSKKLNRMCHFELF</sequence>
<dbReference type="Proteomes" id="UP000826014">
    <property type="component" value="Chromosome"/>
</dbReference>
<protein>
    <submittedName>
        <fullName evidence="9">Dipeptide and tripeptide permease B</fullName>
    </submittedName>
</protein>
<evidence type="ECO:0000313" key="9">
    <source>
        <dbReference type="EMBL" id="QYF49000.1"/>
    </source>
</evidence>
<feature type="transmembrane region" description="Helical" evidence="7">
    <location>
        <begin position="169"/>
        <end position="188"/>
    </location>
</feature>
<dbReference type="PANTHER" id="PTHR23517:SF15">
    <property type="entry name" value="PROTON-DEPENDENT OLIGOPEPTIDE FAMILY TRANSPORT PROTEIN"/>
    <property type="match status" value="1"/>
</dbReference>
<evidence type="ECO:0000313" key="10">
    <source>
        <dbReference type="Proteomes" id="UP000826014"/>
    </source>
</evidence>
<feature type="transmembrane region" description="Helical" evidence="7">
    <location>
        <begin position="385"/>
        <end position="408"/>
    </location>
</feature>
<organism evidence="9 10">
    <name type="scientific">Candidatus Rhabdochlamydia oedothoracis</name>
    <dbReference type="NCBI Taxonomy" id="2720720"/>
    <lineage>
        <taxon>Bacteria</taxon>
        <taxon>Pseudomonadati</taxon>
        <taxon>Chlamydiota</taxon>
        <taxon>Chlamydiia</taxon>
        <taxon>Parachlamydiales</taxon>
        <taxon>Candidatus Rhabdochlamydiaceae</taxon>
        <taxon>Candidatus Rhabdochlamydia</taxon>
    </lineage>
</organism>
<accession>A0ABX8V7K3</accession>
<dbReference type="InterPro" id="IPR050171">
    <property type="entry name" value="MFS_Transporters"/>
</dbReference>
<keyword evidence="4 7" id="KW-0812">Transmembrane</keyword>
<keyword evidence="3" id="KW-1003">Cell membrane</keyword>
<evidence type="ECO:0000256" key="7">
    <source>
        <dbReference type="SAM" id="Phobius"/>
    </source>
</evidence>
<reference evidence="9 10" key="1">
    <citation type="journal article" date="2022" name="bioRxiv">
        <title>Ecology and evolution of chlamydial symbionts of arthropods.</title>
        <authorList>
            <person name="Halter T."/>
            <person name="Koestlbacher S."/>
            <person name="Collingro A."/>
            <person name="Sixt B.S."/>
            <person name="Toenshoff E.R."/>
            <person name="Hendrickx F."/>
            <person name="Kostanjsek R."/>
            <person name="Horn M."/>
        </authorList>
    </citation>
    <scope>NUCLEOTIDE SEQUENCE [LARGE SCALE GENOMIC DNA]</scope>
    <source>
        <strain evidence="9">W744xW776</strain>
    </source>
</reference>
<proteinExistence type="predicted"/>
<dbReference type="PROSITE" id="PS50850">
    <property type="entry name" value="MFS"/>
    <property type="match status" value="1"/>
</dbReference>
<evidence type="ECO:0000256" key="1">
    <source>
        <dbReference type="ARBA" id="ARBA00004651"/>
    </source>
</evidence>
<keyword evidence="10" id="KW-1185">Reference proteome</keyword>
<comment type="subcellular location">
    <subcellularLocation>
        <location evidence="1">Cell membrane</location>
        <topology evidence="1">Multi-pass membrane protein</topology>
    </subcellularLocation>
</comment>
<dbReference type="InterPro" id="IPR011701">
    <property type="entry name" value="MFS"/>
</dbReference>
<dbReference type="PANTHER" id="PTHR23517">
    <property type="entry name" value="RESISTANCE PROTEIN MDTM, PUTATIVE-RELATED-RELATED"/>
    <property type="match status" value="1"/>
</dbReference>
<feature type="transmembrane region" description="Helical" evidence="7">
    <location>
        <begin position="214"/>
        <end position="231"/>
    </location>
</feature>
<dbReference type="Pfam" id="PF07690">
    <property type="entry name" value="MFS_1"/>
    <property type="match status" value="1"/>
</dbReference>
<keyword evidence="6 7" id="KW-0472">Membrane</keyword>
<evidence type="ECO:0000256" key="2">
    <source>
        <dbReference type="ARBA" id="ARBA00022448"/>
    </source>
</evidence>
<dbReference type="InterPro" id="IPR020846">
    <property type="entry name" value="MFS_dom"/>
</dbReference>
<feature type="transmembrane region" description="Helical" evidence="7">
    <location>
        <begin position="101"/>
        <end position="127"/>
    </location>
</feature>
<feature type="transmembrane region" description="Helical" evidence="7">
    <location>
        <begin position="139"/>
        <end position="157"/>
    </location>
</feature>
<gene>
    <name evidence="9" type="ORF">RHABOEDO_001250</name>
</gene>
<feature type="domain" description="Major facilitator superfamily (MFS) profile" evidence="8">
    <location>
        <begin position="1"/>
        <end position="192"/>
    </location>
</feature>
<dbReference type="SUPFAM" id="SSF103473">
    <property type="entry name" value="MFS general substrate transporter"/>
    <property type="match status" value="1"/>
</dbReference>
<evidence type="ECO:0000256" key="5">
    <source>
        <dbReference type="ARBA" id="ARBA00022989"/>
    </source>
</evidence>
<feature type="transmembrane region" description="Helical" evidence="7">
    <location>
        <begin position="12"/>
        <end position="39"/>
    </location>
</feature>
<dbReference type="EMBL" id="CP075587">
    <property type="protein sequence ID" value="QYF49000.1"/>
    <property type="molecule type" value="Genomic_DNA"/>
</dbReference>
<dbReference type="RefSeq" id="WP_215216550.1">
    <property type="nucleotide sequence ID" value="NZ_CP075587.1"/>
</dbReference>
<name>A0ABX8V7K3_9BACT</name>
<feature type="transmembrane region" description="Helical" evidence="7">
    <location>
        <begin position="51"/>
        <end position="71"/>
    </location>
</feature>
<dbReference type="InterPro" id="IPR036259">
    <property type="entry name" value="MFS_trans_sf"/>
</dbReference>
<keyword evidence="2" id="KW-0813">Transport</keyword>
<evidence type="ECO:0000256" key="6">
    <source>
        <dbReference type="ARBA" id="ARBA00023136"/>
    </source>
</evidence>
<dbReference type="Gene3D" id="1.20.1250.20">
    <property type="entry name" value="MFS general substrate transporter like domains"/>
    <property type="match status" value="2"/>
</dbReference>